<organism evidence="6 7">
    <name type="scientific">Propionibacterium cyclohexanicum</name>
    <dbReference type="NCBI Taxonomy" id="64702"/>
    <lineage>
        <taxon>Bacteria</taxon>
        <taxon>Bacillati</taxon>
        <taxon>Actinomycetota</taxon>
        <taxon>Actinomycetes</taxon>
        <taxon>Propionibacteriales</taxon>
        <taxon>Propionibacteriaceae</taxon>
        <taxon>Propionibacterium</taxon>
    </lineage>
</organism>
<evidence type="ECO:0000259" key="5">
    <source>
        <dbReference type="PROSITE" id="PS50893"/>
    </source>
</evidence>
<dbReference type="InterPro" id="IPR003439">
    <property type="entry name" value="ABC_transporter-like_ATP-bd"/>
</dbReference>
<evidence type="ECO:0000256" key="1">
    <source>
        <dbReference type="ARBA" id="ARBA00022448"/>
    </source>
</evidence>
<dbReference type="PANTHER" id="PTHR43790:SF9">
    <property type="entry name" value="GALACTOFURANOSE TRANSPORTER ATP-BINDING PROTEIN YTFR"/>
    <property type="match status" value="1"/>
</dbReference>
<dbReference type="CDD" id="cd03216">
    <property type="entry name" value="ABC_Carb_Monos_I"/>
    <property type="match status" value="1"/>
</dbReference>
<dbReference type="PROSITE" id="PS50893">
    <property type="entry name" value="ABC_TRANSPORTER_2"/>
    <property type="match status" value="2"/>
</dbReference>
<dbReference type="SMART" id="SM00382">
    <property type="entry name" value="AAA"/>
    <property type="match status" value="2"/>
</dbReference>
<dbReference type="GO" id="GO:0016887">
    <property type="term" value="F:ATP hydrolysis activity"/>
    <property type="evidence" value="ECO:0007669"/>
    <property type="project" value="InterPro"/>
</dbReference>
<evidence type="ECO:0000256" key="2">
    <source>
        <dbReference type="ARBA" id="ARBA00022737"/>
    </source>
</evidence>
<dbReference type="RefSeq" id="WP_091966443.1">
    <property type="nucleotide sequence ID" value="NZ_FOGZ01000001.1"/>
</dbReference>
<dbReference type="Proteomes" id="UP000198815">
    <property type="component" value="Unassembled WGS sequence"/>
</dbReference>
<keyword evidence="7" id="KW-1185">Reference proteome</keyword>
<dbReference type="CDD" id="cd03215">
    <property type="entry name" value="ABC_Carb_Monos_II"/>
    <property type="match status" value="1"/>
</dbReference>
<evidence type="ECO:0000256" key="3">
    <source>
        <dbReference type="ARBA" id="ARBA00022741"/>
    </source>
</evidence>
<dbReference type="InterPro" id="IPR017871">
    <property type="entry name" value="ABC_transporter-like_CS"/>
</dbReference>
<dbReference type="AlphaFoldDB" id="A0A1H9PH08"/>
<dbReference type="OrthoDB" id="3648693at2"/>
<dbReference type="STRING" id="64702.SAMN05443377_10129"/>
<evidence type="ECO:0000313" key="7">
    <source>
        <dbReference type="Proteomes" id="UP000198815"/>
    </source>
</evidence>
<keyword evidence="2" id="KW-0677">Repeat</keyword>
<keyword evidence="1" id="KW-0813">Transport</keyword>
<keyword evidence="3" id="KW-0547">Nucleotide-binding</keyword>
<dbReference type="PROSITE" id="PS00211">
    <property type="entry name" value="ABC_TRANSPORTER_1"/>
    <property type="match status" value="1"/>
</dbReference>
<name>A0A1H9PH08_9ACTN</name>
<dbReference type="InterPro" id="IPR050107">
    <property type="entry name" value="ABC_carbohydrate_import_ATPase"/>
</dbReference>
<protein>
    <submittedName>
        <fullName evidence="6">Ribose transport system ATP-binding protein</fullName>
    </submittedName>
</protein>
<feature type="domain" description="ABC transporter" evidence="5">
    <location>
        <begin position="3"/>
        <end position="238"/>
    </location>
</feature>
<evidence type="ECO:0000313" key="6">
    <source>
        <dbReference type="EMBL" id="SER47370.1"/>
    </source>
</evidence>
<reference evidence="6 7" key="1">
    <citation type="submission" date="2016-10" db="EMBL/GenBank/DDBJ databases">
        <authorList>
            <person name="de Groot N.N."/>
        </authorList>
    </citation>
    <scope>NUCLEOTIDE SEQUENCE [LARGE SCALE GENOMIC DNA]</scope>
    <source>
        <strain evidence="6 7">DSM 16859</strain>
    </source>
</reference>
<gene>
    <name evidence="6" type="ORF">SAMN05443377_10129</name>
</gene>
<dbReference type="GO" id="GO:0005524">
    <property type="term" value="F:ATP binding"/>
    <property type="evidence" value="ECO:0007669"/>
    <property type="project" value="UniProtKB-KW"/>
</dbReference>
<dbReference type="Pfam" id="PF00005">
    <property type="entry name" value="ABC_tran"/>
    <property type="match status" value="2"/>
</dbReference>
<keyword evidence="4 6" id="KW-0067">ATP-binding</keyword>
<feature type="domain" description="ABC transporter" evidence="5">
    <location>
        <begin position="247"/>
        <end position="495"/>
    </location>
</feature>
<dbReference type="InterPro" id="IPR003593">
    <property type="entry name" value="AAA+_ATPase"/>
</dbReference>
<dbReference type="PANTHER" id="PTHR43790">
    <property type="entry name" value="CARBOHYDRATE TRANSPORT ATP-BINDING PROTEIN MG119-RELATED"/>
    <property type="match status" value="1"/>
</dbReference>
<dbReference type="SUPFAM" id="SSF52540">
    <property type="entry name" value="P-loop containing nucleoside triphosphate hydrolases"/>
    <property type="match status" value="2"/>
</dbReference>
<dbReference type="EMBL" id="FOGZ01000001">
    <property type="protein sequence ID" value="SER47370.1"/>
    <property type="molecule type" value="Genomic_DNA"/>
</dbReference>
<dbReference type="Gene3D" id="3.40.50.300">
    <property type="entry name" value="P-loop containing nucleotide triphosphate hydrolases"/>
    <property type="match status" value="2"/>
</dbReference>
<sequence>MTVSVSKLTKRYGATLALDSVDLTFRSGEVHALLGHNGAGKSTLIGCLGGGTTPTAGSIEIDGVVTEGLTPGSAIKAGIAVIYQHLSVMDGLSVMDNIFLGQELHRGPLIDRSAQRLRASELLGRVKSSARPDDLVGDLSMGQRQLVEIAKALERDARLLILDEPTASLSARESEALGQLVLQLKTEGIAIVYVTHLLEEVMRLADQVSVLRNGRKVWSHTIEGIGKSDLVTAISGEQSGFGVPEPVSPDAPVVLGLSGIEVHDAPPVDLKVHAGEAVALYGLIGAGRTRLLETLFGARAGARGELRVDGQPIRIPRDPAEAIARGIGFVPSDRKTQGLFPDFSALENTVLAVQRHRGHGLWRSARWERELFTAVASGMRLNPSAPGLPARSFSGGNQQKLVIGRWVNPASSIRVLLLDDPTQGVDVGAREEIYRILRQEAHTRQIAILFATNEPEEVLALGHRCLIMAQGRILREIRCADSSPEQLLDIVHSAVPSAPAGVR</sequence>
<accession>A0A1H9PH08</accession>
<dbReference type="InterPro" id="IPR027417">
    <property type="entry name" value="P-loop_NTPase"/>
</dbReference>
<evidence type="ECO:0000256" key="4">
    <source>
        <dbReference type="ARBA" id="ARBA00022840"/>
    </source>
</evidence>
<proteinExistence type="predicted"/>